<dbReference type="Proteomes" id="UP000274541">
    <property type="component" value="Unassembled WGS sequence"/>
</dbReference>
<feature type="transmembrane region" description="Helical" evidence="6">
    <location>
        <begin position="80"/>
        <end position="99"/>
    </location>
</feature>
<reference evidence="7 8" key="1">
    <citation type="submission" date="2018-08" db="EMBL/GenBank/DDBJ databases">
        <title>Recombination of ecologically and evolutionarily significant loci maintains genetic cohesion in the Pseudomonas syringae species complex.</title>
        <authorList>
            <person name="Dillon M."/>
            <person name="Thakur S."/>
            <person name="Almeida R.N.D."/>
            <person name="Weir B.S."/>
            <person name="Guttman D.S."/>
        </authorList>
    </citation>
    <scope>NUCLEOTIDE SEQUENCE [LARGE SCALE GENOMIC DNA]</scope>
    <source>
        <strain evidence="7 8">ICMP 4388</strain>
    </source>
</reference>
<comment type="subcellular location">
    <subcellularLocation>
        <location evidence="1">Cell membrane</location>
        <topology evidence="1">Multi-pass membrane protein</topology>
    </subcellularLocation>
</comment>
<keyword evidence="2" id="KW-1003">Cell membrane</keyword>
<keyword evidence="4 6" id="KW-1133">Transmembrane helix</keyword>
<evidence type="ECO:0000256" key="2">
    <source>
        <dbReference type="ARBA" id="ARBA00022475"/>
    </source>
</evidence>
<dbReference type="InterPro" id="IPR005598">
    <property type="entry name" value="ATP_synth_I"/>
</dbReference>
<evidence type="ECO:0000256" key="6">
    <source>
        <dbReference type="SAM" id="Phobius"/>
    </source>
</evidence>
<evidence type="ECO:0000256" key="1">
    <source>
        <dbReference type="ARBA" id="ARBA00004651"/>
    </source>
</evidence>
<evidence type="ECO:0000256" key="5">
    <source>
        <dbReference type="ARBA" id="ARBA00023136"/>
    </source>
</evidence>
<evidence type="ECO:0000256" key="4">
    <source>
        <dbReference type="ARBA" id="ARBA00022989"/>
    </source>
</evidence>
<dbReference type="GO" id="GO:0005886">
    <property type="term" value="C:plasma membrane"/>
    <property type="evidence" value="ECO:0007669"/>
    <property type="project" value="UniProtKB-SubCell"/>
</dbReference>
<gene>
    <name evidence="7" type="ORF">ALQ37_04103</name>
</gene>
<feature type="transmembrane region" description="Helical" evidence="6">
    <location>
        <begin position="120"/>
        <end position="141"/>
    </location>
</feature>
<protein>
    <submittedName>
        <fullName evidence="7">F0F1 ATP synthase, F0 subunit I</fullName>
    </submittedName>
</protein>
<dbReference type="AlphaFoldDB" id="A0A3M3X557"/>
<dbReference type="NCBIfam" id="NF004414">
    <property type="entry name" value="PRK05760.1"/>
    <property type="match status" value="1"/>
</dbReference>
<dbReference type="Pfam" id="PF03899">
    <property type="entry name" value="ATP-synt_I"/>
    <property type="match status" value="1"/>
</dbReference>
<name>A0A3M3X557_PSEAP</name>
<feature type="transmembrane region" description="Helical" evidence="6">
    <location>
        <begin position="50"/>
        <end position="74"/>
    </location>
</feature>
<dbReference type="EMBL" id="RBPX01000186">
    <property type="protein sequence ID" value="RMO65096.1"/>
    <property type="molecule type" value="Genomic_DNA"/>
</dbReference>
<sequence>MTTRLLNRGLTAPILCAHFVGTNYAKLLIMATDIKGAVAMESRMPDRLPFYRLAVFPLLLAQLIVLLMAALVLWQWQGVVAGYSGLCGGLIAWLPNLYFAHKAFRFSGARAAQAIVRSFYAGEAGKLIFTAVLFALTFAGVKPLAPLAVFGVFMLIQVVNWFAPLLTRTRLSRP</sequence>
<proteinExistence type="predicted"/>
<evidence type="ECO:0000313" key="7">
    <source>
        <dbReference type="EMBL" id="RMO65096.1"/>
    </source>
</evidence>
<evidence type="ECO:0000313" key="8">
    <source>
        <dbReference type="Proteomes" id="UP000274541"/>
    </source>
</evidence>
<accession>A0A3M3X557</accession>
<comment type="caution">
    <text evidence="7">The sequence shown here is derived from an EMBL/GenBank/DDBJ whole genome shotgun (WGS) entry which is preliminary data.</text>
</comment>
<organism evidence="7 8">
    <name type="scientific">Pseudomonas syringae pv. aptata</name>
    <dbReference type="NCBI Taxonomy" id="83167"/>
    <lineage>
        <taxon>Bacteria</taxon>
        <taxon>Pseudomonadati</taxon>
        <taxon>Pseudomonadota</taxon>
        <taxon>Gammaproteobacteria</taxon>
        <taxon>Pseudomonadales</taxon>
        <taxon>Pseudomonadaceae</taxon>
        <taxon>Pseudomonas</taxon>
        <taxon>Pseudomonas syringae</taxon>
    </lineage>
</organism>
<feature type="transmembrane region" description="Helical" evidence="6">
    <location>
        <begin position="147"/>
        <end position="166"/>
    </location>
</feature>
<keyword evidence="3 6" id="KW-0812">Transmembrane</keyword>
<evidence type="ECO:0000256" key="3">
    <source>
        <dbReference type="ARBA" id="ARBA00022692"/>
    </source>
</evidence>
<keyword evidence="5 6" id="KW-0472">Membrane</keyword>